<dbReference type="FunFam" id="3.40.640.10:FF:000004">
    <property type="entry name" value="Acetylornithine aminotransferase"/>
    <property type="match status" value="1"/>
</dbReference>
<dbReference type="InterPro" id="IPR005814">
    <property type="entry name" value="Aminotrans_3"/>
</dbReference>
<dbReference type="InterPro" id="IPR015424">
    <property type="entry name" value="PyrdxlP-dep_Trfase"/>
</dbReference>
<dbReference type="InterPro" id="IPR015421">
    <property type="entry name" value="PyrdxlP-dep_Trfase_major"/>
</dbReference>
<accession>A0A2M6WCB2</accession>
<reference evidence="6" key="1">
    <citation type="submission" date="2017-09" db="EMBL/GenBank/DDBJ databases">
        <title>Depth-based differentiation of microbial function through sediment-hosted aquifers and enrichment of novel symbionts in the deep terrestrial subsurface.</title>
        <authorList>
            <person name="Probst A.J."/>
            <person name="Ladd B."/>
            <person name="Jarett J.K."/>
            <person name="Geller-Mcgrath D.E."/>
            <person name="Sieber C.M.K."/>
            <person name="Emerson J.B."/>
            <person name="Anantharaman K."/>
            <person name="Thomas B.C."/>
            <person name="Malmstrom R."/>
            <person name="Stieglmeier M."/>
            <person name="Klingl A."/>
            <person name="Woyke T."/>
            <person name="Ryan C.M."/>
            <person name="Banfield J.F."/>
        </authorList>
    </citation>
    <scope>NUCLEOTIDE SEQUENCE [LARGE SCALE GENOMIC DNA]</scope>
</reference>
<dbReference type="GO" id="GO:0008483">
    <property type="term" value="F:transaminase activity"/>
    <property type="evidence" value="ECO:0007669"/>
    <property type="project" value="UniProtKB-KW"/>
</dbReference>
<dbReference type="PANTHER" id="PTHR11986:SF79">
    <property type="entry name" value="ACETYLORNITHINE AMINOTRANSFERASE, MITOCHONDRIAL"/>
    <property type="match status" value="1"/>
</dbReference>
<dbReference type="PANTHER" id="PTHR11986">
    <property type="entry name" value="AMINOTRANSFERASE CLASS III"/>
    <property type="match status" value="1"/>
</dbReference>
<protein>
    <submittedName>
        <fullName evidence="5">Aspartate aminotransferase family protein</fullName>
    </submittedName>
</protein>
<dbReference type="CDD" id="cd00610">
    <property type="entry name" value="OAT_like"/>
    <property type="match status" value="1"/>
</dbReference>
<dbReference type="Proteomes" id="UP000230543">
    <property type="component" value="Unassembled WGS sequence"/>
</dbReference>
<comment type="cofactor">
    <cofactor evidence="1">
        <name>pyridoxal 5'-phosphate</name>
        <dbReference type="ChEBI" id="CHEBI:597326"/>
    </cofactor>
</comment>
<dbReference type="InterPro" id="IPR015422">
    <property type="entry name" value="PyrdxlP-dep_Trfase_small"/>
</dbReference>
<comment type="caution">
    <text evidence="5">The sequence shown here is derived from an EMBL/GenBank/DDBJ whole genome shotgun (WGS) entry which is preliminary data.</text>
</comment>
<dbReference type="InterPro" id="IPR049704">
    <property type="entry name" value="Aminotrans_3_PPA_site"/>
</dbReference>
<dbReference type="Pfam" id="PF00202">
    <property type="entry name" value="Aminotran_3"/>
    <property type="match status" value="1"/>
</dbReference>
<dbReference type="PROSITE" id="PS00600">
    <property type="entry name" value="AA_TRANSFER_CLASS_3"/>
    <property type="match status" value="1"/>
</dbReference>
<keyword evidence="4" id="KW-0663">Pyridoxal phosphate</keyword>
<dbReference type="SUPFAM" id="SSF53383">
    <property type="entry name" value="PLP-dependent transferases"/>
    <property type="match status" value="1"/>
</dbReference>
<dbReference type="Gene3D" id="3.40.640.10">
    <property type="entry name" value="Type I PLP-dependent aspartate aminotransferase-like (Major domain)"/>
    <property type="match status" value="1"/>
</dbReference>
<gene>
    <name evidence="5" type="ORF">COU22_02220</name>
</gene>
<dbReference type="AlphaFoldDB" id="A0A2M6WCB2"/>
<evidence type="ECO:0000256" key="1">
    <source>
        <dbReference type="ARBA" id="ARBA00001933"/>
    </source>
</evidence>
<evidence type="ECO:0000313" key="5">
    <source>
        <dbReference type="EMBL" id="PIT90430.1"/>
    </source>
</evidence>
<keyword evidence="2 5" id="KW-0032">Aminotransferase</keyword>
<evidence type="ECO:0000313" key="6">
    <source>
        <dbReference type="Proteomes" id="UP000230543"/>
    </source>
</evidence>
<dbReference type="EMBL" id="PFBO01000075">
    <property type="protein sequence ID" value="PIT90430.1"/>
    <property type="molecule type" value="Genomic_DNA"/>
</dbReference>
<evidence type="ECO:0000256" key="2">
    <source>
        <dbReference type="ARBA" id="ARBA00022576"/>
    </source>
</evidence>
<dbReference type="GO" id="GO:0042802">
    <property type="term" value="F:identical protein binding"/>
    <property type="evidence" value="ECO:0007669"/>
    <property type="project" value="TreeGrafter"/>
</dbReference>
<sequence>MTIQEIEDKYLIPLYKKREIALVRGEGAMVIDENGRQYLDLTSQFGAAILGYNNRQINEALKNQLDSIISVHSSFYNKARADFISELNRVVDSKLQNYFFCSSGTEATEAALKFAHLSRPDKKVLAFSGSYHGRTIGSLSRTGVSKYRESFQSLLSQTIFAEFDSLESLVENFTEEVGVVIVEPIQGEGGIKVASPEFLAKVRDLCDQHQAILILDEIQTGVGRTGTMFAYEQYQIIPDILLISKAIGSGLPLGLVAVNDRIASKIEAGI</sequence>
<evidence type="ECO:0000256" key="3">
    <source>
        <dbReference type="ARBA" id="ARBA00022679"/>
    </source>
</evidence>
<keyword evidence="3 5" id="KW-0808">Transferase</keyword>
<feature type="non-terminal residue" evidence="5">
    <location>
        <position position="270"/>
    </location>
</feature>
<organism evidence="5 6">
    <name type="scientific">Candidatus Komeilibacteria bacterium CG10_big_fil_rev_8_21_14_0_10_41_13</name>
    <dbReference type="NCBI Taxonomy" id="1974476"/>
    <lineage>
        <taxon>Bacteria</taxon>
        <taxon>Candidatus Komeiliibacteriota</taxon>
    </lineage>
</organism>
<proteinExistence type="predicted"/>
<dbReference type="Gene3D" id="3.90.1150.10">
    <property type="entry name" value="Aspartate Aminotransferase, domain 1"/>
    <property type="match status" value="1"/>
</dbReference>
<dbReference type="InterPro" id="IPR050103">
    <property type="entry name" value="Class-III_PLP-dep_AT"/>
</dbReference>
<dbReference type="GO" id="GO:0030170">
    <property type="term" value="F:pyridoxal phosphate binding"/>
    <property type="evidence" value="ECO:0007669"/>
    <property type="project" value="InterPro"/>
</dbReference>
<evidence type="ECO:0000256" key="4">
    <source>
        <dbReference type="ARBA" id="ARBA00022898"/>
    </source>
</evidence>
<name>A0A2M6WCB2_9BACT</name>